<dbReference type="AlphaFoldDB" id="A0A286G312"/>
<proteinExistence type="inferred from homology"/>
<dbReference type="SUPFAM" id="SSF52402">
    <property type="entry name" value="Adenine nucleotide alpha hydrolases-like"/>
    <property type="match status" value="2"/>
</dbReference>
<dbReference type="InterPro" id="IPR006016">
    <property type="entry name" value="UspA"/>
</dbReference>
<dbReference type="OrthoDB" id="9804721at2"/>
<dbReference type="Pfam" id="PF00582">
    <property type="entry name" value="Usp"/>
    <property type="match status" value="1"/>
</dbReference>
<sequence length="287" mass="29944">MPGIRNILAVVGDAETGRVPMETAFVVGRTLQCHVEVLHVRPDPAQAVPLVGEAMSGAMVDEMMQVAEREGKQRAEACRALFDNSCGRAGVPVAVEPPGLGEMSARFRLETGAEDEVVATQGRVADLIVLGRGSEETEPSAMVTLHTALMESGRPVLVAAPAVPTVIGETIAIAWNGSAEAARAVTGAMSLLVRAKTVVLLVVGDSDSGASAEDLVTHLAWHRVTCQTRHVSSEGNAGAAVLKAAGDVGADLLVMGAYTHSRLRQLIIGGVTRHVLEHAKLPVLLSH</sequence>
<dbReference type="PRINTS" id="PR01438">
    <property type="entry name" value="UNVRSLSTRESS"/>
</dbReference>
<dbReference type="Proteomes" id="UP000219621">
    <property type="component" value="Unassembled WGS sequence"/>
</dbReference>
<comment type="similarity">
    <text evidence="1">Belongs to the universal stress protein A family.</text>
</comment>
<gene>
    <name evidence="3" type="ORF">SAMN05421508_101389</name>
</gene>
<reference evidence="3 4" key="1">
    <citation type="submission" date="2017-09" db="EMBL/GenBank/DDBJ databases">
        <authorList>
            <person name="Ehlers B."/>
            <person name="Leendertz F.H."/>
        </authorList>
    </citation>
    <scope>NUCLEOTIDE SEQUENCE [LARGE SCALE GENOMIC DNA]</scope>
    <source>
        <strain evidence="3 4">USBA 140</strain>
    </source>
</reference>
<name>A0A286G312_9PROT</name>
<dbReference type="CDD" id="cd00293">
    <property type="entry name" value="USP-like"/>
    <property type="match status" value="1"/>
</dbReference>
<evidence type="ECO:0000259" key="2">
    <source>
        <dbReference type="Pfam" id="PF00582"/>
    </source>
</evidence>
<dbReference type="Gene3D" id="3.40.50.12370">
    <property type="match status" value="1"/>
</dbReference>
<dbReference type="PANTHER" id="PTHR46268:SF15">
    <property type="entry name" value="UNIVERSAL STRESS PROTEIN HP_0031"/>
    <property type="match status" value="1"/>
</dbReference>
<evidence type="ECO:0000313" key="3">
    <source>
        <dbReference type="EMBL" id="SOD89947.1"/>
    </source>
</evidence>
<dbReference type="PANTHER" id="PTHR46268">
    <property type="entry name" value="STRESS RESPONSE PROTEIN NHAX"/>
    <property type="match status" value="1"/>
</dbReference>
<evidence type="ECO:0000256" key="1">
    <source>
        <dbReference type="ARBA" id="ARBA00008791"/>
    </source>
</evidence>
<dbReference type="EMBL" id="OCNJ01000001">
    <property type="protein sequence ID" value="SOD89947.1"/>
    <property type="molecule type" value="Genomic_DNA"/>
</dbReference>
<feature type="domain" description="UspA" evidence="2">
    <location>
        <begin position="208"/>
        <end position="285"/>
    </location>
</feature>
<evidence type="ECO:0000313" key="4">
    <source>
        <dbReference type="Proteomes" id="UP000219621"/>
    </source>
</evidence>
<keyword evidence="4" id="KW-1185">Reference proteome</keyword>
<dbReference type="InterPro" id="IPR006015">
    <property type="entry name" value="Universal_stress_UspA"/>
</dbReference>
<protein>
    <submittedName>
        <fullName evidence="3">Nucleotide-binding universal stress protein, UspA family</fullName>
    </submittedName>
</protein>
<accession>A0A286G312</accession>
<organism evidence="3 4">
    <name type="scientific">Caenispirillum bisanense</name>
    <dbReference type="NCBI Taxonomy" id="414052"/>
    <lineage>
        <taxon>Bacteria</taxon>
        <taxon>Pseudomonadati</taxon>
        <taxon>Pseudomonadota</taxon>
        <taxon>Alphaproteobacteria</taxon>
        <taxon>Rhodospirillales</taxon>
        <taxon>Novispirillaceae</taxon>
        <taxon>Caenispirillum</taxon>
    </lineage>
</organism>
<dbReference type="RefSeq" id="WP_097277280.1">
    <property type="nucleotide sequence ID" value="NZ_OCNJ01000001.1"/>
</dbReference>